<dbReference type="KEGG" id="vg:11464179"/>
<reference evidence="1" key="1">
    <citation type="submission" date="2011-12" db="EMBL/GenBank/DDBJ databases">
        <title>Comparative genomics of primate cytomegaloviruses.</title>
        <authorList>
            <person name="Davison A.J."/>
            <person name="Holton M."/>
            <person name="Dolan A."/>
            <person name="Dargan D.J."/>
            <person name="Gatherer D."/>
            <person name="Hayward G.S."/>
        </authorList>
    </citation>
    <scope>NUCLEOTIDE SEQUENCE [LARGE SCALE GENOMIC DNA]</scope>
    <source>
        <strain evidence="1">S34E</strain>
    </source>
</reference>
<gene>
    <name evidence="1" type="primary">UL128</name>
</gene>
<dbReference type="InterPro" id="IPR057762">
    <property type="entry name" value="UL128-like"/>
</dbReference>
<name>G8XUI2_9BETA</name>
<dbReference type="Pfam" id="PF25700">
    <property type="entry name" value="UL128"/>
    <property type="match status" value="1"/>
</dbReference>
<proteinExistence type="predicted"/>
<dbReference type="GO" id="GO:0019031">
    <property type="term" value="C:viral envelope"/>
    <property type="evidence" value="ECO:0007669"/>
    <property type="project" value="UniProtKB-KW"/>
</dbReference>
<dbReference type="Proteomes" id="UP000113968">
    <property type="component" value="Segment"/>
</dbReference>
<dbReference type="OrthoDB" id="33115at10239"/>
<keyword evidence="1" id="KW-0261">Viral envelope protein</keyword>
<accession>G8XUI2</accession>
<evidence type="ECO:0000313" key="1">
    <source>
        <dbReference type="EMBL" id="AEV80823.1"/>
    </source>
</evidence>
<keyword evidence="2" id="KW-1185">Reference proteome</keyword>
<sequence>MTRFRFQYLWISSLLVNAIICALKYEETCCTHVSLRDPLEDCFDFKKCDKFTVSFTCRIGRVCLSPMNLSKVNDFILSMKDNLTKEVIHRHAPQCAHNPVHVRNEGDLRCAIPYSDLKNTPSRIIGLIDKLDTVWMPNMYSDIYMLDFNDYLLKLNATYNSTTNTVDTNVTCLQMIPPDSMPLTVHNKTLLP</sequence>
<organism evidence="1 2">
    <name type="scientific">Aotine betaherpesvirus 1</name>
    <dbReference type="NCBI Taxonomy" id="50290"/>
    <lineage>
        <taxon>Viruses</taxon>
        <taxon>Duplodnaviria</taxon>
        <taxon>Heunggongvirae</taxon>
        <taxon>Peploviricota</taxon>
        <taxon>Herviviricetes</taxon>
        <taxon>Herpesvirales</taxon>
        <taxon>Orthoherpesviridae</taxon>
        <taxon>Betaherpesvirinae</taxon>
        <taxon>Cytomegalovirus</taxon>
        <taxon>Cytomegalovirus aotinebeta1</taxon>
    </lineage>
</organism>
<dbReference type="GeneID" id="11464179"/>
<protein>
    <submittedName>
        <fullName evidence="1">Envelope protein UL128</fullName>
    </submittedName>
</protein>
<keyword evidence="1" id="KW-0946">Virion</keyword>
<evidence type="ECO:0000313" key="2">
    <source>
        <dbReference type="Proteomes" id="UP000113968"/>
    </source>
</evidence>
<dbReference type="RefSeq" id="YP_004940133.1">
    <property type="nucleotide sequence ID" value="NC_016447.1"/>
</dbReference>
<dbReference type="EMBL" id="FJ483970">
    <property type="protein sequence ID" value="AEV80823.1"/>
    <property type="molecule type" value="Genomic_DNA"/>
</dbReference>